<dbReference type="EMBL" id="LACD01000005">
    <property type="protein sequence ID" value="KJZ46582.1"/>
    <property type="molecule type" value="Genomic_DNA"/>
</dbReference>
<feature type="transmembrane region" description="Helical" evidence="1">
    <location>
        <begin position="36"/>
        <end position="54"/>
    </location>
</feature>
<accession>A0A0F4TT80</accession>
<keyword evidence="1" id="KW-1133">Transmembrane helix</keyword>
<comment type="caution">
    <text evidence="2">The sequence shown here is derived from an EMBL/GenBank/DDBJ whole genome shotgun (WGS) entry which is preliminary data.</text>
</comment>
<keyword evidence="1" id="KW-0812">Transmembrane</keyword>
<dbReference type="AlphaFoldDB" id="A0A0F4TT80"/>
<organism evidence="2 3">
    <name type="scientific">Pseudomonas fluorescens</name>
    <dbReference type="NCBI Taxonomy" id="294"/>
    <lineage>
        <taxon>Bacteria</taxon>
        <taxon>Pseudomonadati</taxon>
        <taxon>Pseudomonadota</taxon>
        <taxon>Gammaproteobacteria</taxon>
        <taxon>Pseudomonadales</taxon>
        <taxon>Pseudomonadaceae</taxon>
        <taxon>Pseudomonas</taxon>
    </lineage>
</organism>
<reference evidence="2 3" key="1">
    <citation type="submission" date="2015-03" db="EMBL/GenBank/DDBJ databases">
        <title>Comparative genomics of Pseudomonas insights into diversity of traits involved in vanlence and defense.</title>
        <authorList>
            <person name="Qin Y."/>
        </authorList>
    </citation>
    <scope>NUCLEOTIDE SEQUENCE [LARGE SCALE GENOMIC DNA]</scope>
    <source>
        <strain evidence="2 3">C3</strain>
    </source>
</reference>
<evidence type="ECO:0000313" key="2">
    <source>
        <dbReference type="EMBL" id="KJZ46582.1"/>
    </source>
</evidence>
<feature type="transmembrane region" description="Helical" evidence="1">
    <location>
        <begin position="128"/>
        <end position="147"/>
    </location>
</feature>
<gene>
    <name evidence="2" type="ORF">VC34_07670</name>
</gene>
<feature type="transmembrane region" description="Helical" evidence="1">
    <location>
        <begin position="60"/>
        <end position="80"/>
    </location>
</feature>
<name>A0A0F4TT80_PSEFL</name>
<dbReference type="Proteomes" id="UP000033500">
    <property type="component" value="Unassembled WGS sequence"/>
</dbReference>
<sequence length="171" mass="18798">MLNTLQNTPLWVYAIFLLLCYFGVKARSPTRESKTSLLITAPILLGWSLYSLNLTLNPQLSVSCWLAAVILGSLAALLIFPRKGIELDDPQTGLIVPGTAITLVLYLLFFAVNYYFGYQDDVHPEMAATLEMLLLKASASGFVCGLISGRALKFYRLLLTLQTKRPPIAAG</sequence>
<feature type="transmembrane region" description="Helical" evidence="1">
    <location>
        <begin position="92"/>
        <end position="116"/>
    </location>
</feature>
<evidence type="ECO:0000256" key="1">
    <source>
        <dbReference type="SAM" id="Phobius"/>
    </source>
</evidence>
<protein>
    <submittedName>
        <fullName evidence="2">Uncharacterized protein</fullName>
    </submittedName>
</protein>
<keyword evidence="1" id="KW-0472">Membrane</keyword>
<dbReference type="PATRIC" id="fig|294.131.peg.5582"/>
<evidence type="ECO:0000313" key="3">
    <source>
        <dbReference type="Proteomes" id="UP000033500"/>
    </source>
</evidence>
<proteinExistence type="predicted"/>
<dbReference type="RefSeq" id="WP_046045969.1">
    <property type="nucleotide sequence ID" value="NZ_LACD01000005.1"/>
</dbReference>
<feature type="transmembrane region" description="Helical" evidence="1">
    <location>
        <begin position="6"/>
        <end position="24"/>
    </location>
</feature>